<evidence type="ECO:0000256" key="11">
    <source>
        <dbReference type="RuleBase" id="RU004450"/>
    </source>
</evidence>
<evidence type="ECO:0000256" key="4">
    <source>
        <dbReference type="ARBA" id="ARBA00022547"/>
    </source>
</evidence>
<feature type="transmembrane region" description="Helical" evidence="12">
    <location>
        <begin position="72"/>
        <end position="94"/>
    </location>
</feature>
<dbReference type="Pfam" id="PF00119">
    <property type="entry name" value="ATP-synt_A"/>
    <property type="match status" value="1"/>
</dbReference>
<keyword evidence="5 12" id="KW-0812">Transmembrane</keyword>
<organism evidence="13">
    <name type="scientific">Cylisticus convexus</name>
    <dbReference type="NCBI Taxonomy" id="96835"/>
    <lineage>
        <taxon>Eukaryota</taxon>
        <taxon>Metazoa</taxon>
        <taxon>Ecdysozoa</taxon>
        <taxon>Arthropoda</taxon>
        <taxon>Crustacea</taxon>
        <taxon>Multicrustacea</taxon>
        <taxon>Malacostraca</taxon>
        <taxon>Eumalacostraca</taxon>
        <taxon>Peracarida</taxon>
        <taxon>Isopoda</taxon>
        <taxon>Oniscidea</taxon>
        <taxon>Crinocheta</taxon>
        <taxon>Cylisticidae</taxon>
        <taxon>Cylisticus</taxon>
    </lineage>
</organism>
<dbReference type="GO" id="GO:0045259">
    <property type="term" value="C:proton-transporting ATP synthase complex"/>
    <property type="evidence" value="ECO:0007669"/>
    <property type="project" value="UniProtKB-KW"/>
</dbReference>
<dbReference type="EMBL" id="KR013002">
    <property type="protein sequence ID" value="AKG95418.1"/>
    <property type="molecule type" value="Genomic_DNA"/>
</dbReference>
<dbReference type="GO" id="GO:0005743">
    <property type="term" value="C:mitochondrial inner membrane"/>
    <property type="evidence" value="ECO:0007669"/>
    <property type="project" value="UniProtKB-SubCell"/>
</dbReference>
<keyword evidence="6" id="KW-0375">Hydrogen ion transport</keyword>
<dbReference type="GO" id="GO:0046933">
    <property type="term" value="F:proton-transporting ATP synthase activity, rotational mechanism"/>
    <property type="evidence" value="ECO:0007669"/>
    <property type="project" value="TreeGrafter"/>
</dbReference>
<dbReference type="InterPro" id="IPR000568">
    <property type="entry name" value="ATP_synth_F0_asu"/>
</dbReference>
<evidence type="ECO:0000256" key="12">
    <source>
        <dbReference type="SAM" id="Phobius"/>
    </source>
</evidence>
<dbReference type="Gene3D" id="1.20.120.220">
    <property type="entry name" value="ATP synthase, F0 complex, subunit A"/>
    <property type="match status" value="1"/>
</dbReference>
<protein>
    <recommendedName>
        <fullName evidence="11">ATP synthase subunit a</fullName>
    </recommendedName>
</protein>
<dbReference type="SUPFAM" id="SSF81336">
    <property type="entry name" value="F1F0 ATP synthase subunit A"/>
    <property type="match status" value="1"/>
</dbReference>
<dbReference type="AlphaFoldDB" id="A0A0G2T6A5"/>
<feature type="transmembrane region" description="Helical" evidence="12">
    <location>
        <begin position="100"/>
        <end position="120"/>
    </location>
</feature>
<dbReference type="PROSITE" id="PS00449">
    <property type="entry name" value="ATPASE_A"/>
    <property type="match status" value="1"/>
</dbReference>
<dbReference type="PANTHER" id="PTHR11410:SF0">
    <property type="entry name" value="ATP SYNTHASE SUBUNIT A"/>
    <property type="match status" value="1"/>
</dbReference>
<sequence>MAMMTNLFSVFDPASSLGASLNWISMSLGILILPSMKWSINSRWLGLIVLIFKKMYQEVKPIMSKEGKITSIIFMALFLFILFNNILGLVPYVFTATSHFMITFSLALPLWLGYFSFGWVKDFKWMMAHLMPQGTPTVLMPFMVLIESVSSLIRPGTLAVRLMANMIAGHLLLTLVSSAIQVFSIYSVMGVVLAQVMLVVLEVAVAAIQSYVLVVLSVLYSSEV</sequence>
<dbReference type="NCBIfam" id="TIGR01131">
    <property type="entry name" value="ATP_synt_6_or_A"/>
    <property type="match status" value="1"/>
</dbReference>
<dbReference type="InterPro" id="IPR035908">
    <property type="entry name" value="F0_ATP_A_sf"/>
</dbReference>
<feature type="transmembrane region" description="Helical" evidence="12">
    <location>
        <begin position="162"/>
        <end position="186"/>
    </location>
</feature>
<keyword evidence="9 12" id="KW-0472">Membrane</keyword>
<dbReference type="InterPro" id="IPR045083">
    <property type="entry name" value="ATP_synth_F0_asu_bact/mt"/>
</dbReference>
<evidence type="ECO:0000313" key="13">
    <source>
        <dbReference type="EMBL" id="AKG95418.1"/>
    </source>
</evidence>
<keyword evidence="13" id="KW-0496">Mitochondrion</keyword>
<evidence type="ECO:0000256" key="1">
    <source>
        <dbReference type="ARBA" id="ARBA00004141"/>
    </source>
</evidence>
<feature type="transmembrane region" description="Helical" evidence="12">
    <location>
        <begin position="28"/>
        <end position="52"/>
    </location>
</feature>
<keyword evidence="3" id="KW-0813">Transport</keyword>
<comment type="subcellular location">
    <subcellularLocation>
        <location evidence="1">Membrane</location>
        <topology evidence="1">Multi-pass membrane protein</topology>
    </subcellularLocation>
    <subcellularLocation>
        <location evidence="11">Mitochondrion inner membrane</location>
        <topology evidence="11">Multi-pass membrane protein</topology>
    </subcellularLocation>
</comment>
<geneLocation type="mitochondrion" evidence="13"/>
<proteinExistence type="inferred from homology"/>
<evidence type="ECO:0000256" key="8">
    <source>
        <dbReference type="ARBA" id="ARBA00023065"/>
    </source>
</evidence>
<evidence type="ECO:0000256" key="7">
    <source>
        <dbReference type="ARBA" id="ARBA00022989"/>
    </source>
</evidence>
<name>A0A0G2T6A5_9CRUS</name>
<dbReference type="CDD" id="cd00310">
    <property type="entry name" value="ATP-synt_Fo_a_6"/>
    <property type="match status" value="1"/>
</dbReference>
<reference evidence="13" key="1">
    <citation type="journal article" date="2015" name="G3 (Bethesda)">
        <title>Multiple Conserved Heteroplasmic Sites in tRNA Genes in the Mitochondrial Genomes of Terrestrial Isopods (Oniscidea).</title>
        <authorList>
            <person name="Chandler C.H."/>
            <person name="Badawi M."/>
            <person name="Moumen B."/>
            <person name="Greve P."/>
            <person name="Cordaux R."/>
        </authorList>
    </citation>
    <scope>NUCLEOTIDE SEQUENCE</scope>
</reference>
<keyword evidence="10" id="KW-0066">ATP synthesis</keyword>
<dbReference type="PRINTS" id="PR00123">
    <property type="entry name" value="ATPASEA"/>
</dbReference>
<keyword evidence="8" id="KW-0406">Ion transport</keyword>
<evidence type="ECO:0000256" key="5">
    <source>
        <dbReference type="ARBA" id="ARBA00022692"/>
    </source>
</evidence>
<gene>
    <name evidence="13" type="primary">atp6</name>
</gene>
<evidence type="ECO:0000256" key="3">
    <source>
        <dbReference type="ARBA" id="ARBA00022448"/>
    </source>
</evidence>
<comment type="similarity">
    <text evidence="2">Belongs to the ATPase A chain family.</text>
</comment>
<evidence type="ECO:0000256" key="10">
    <source>
        <dbReference type="ARBA" id="ARBA00023310"/>
    </source>
</evidence>
<feature type="transmembrane region" description="Helical" evidence="12">
    <location>
        <begin position="192"/>
        <end position="220"/>
    </location>
</feature>
<dbReference type="InterPro" id="IPR023011">
    <property type="entry name" value="ATP_synth_F0_asu_AS"/>
</dbReference>
<evidence type="ECO:0000256" key="6">
    <source>
        <dbReference type="ARBA" id="ARBA00022781"/>
    </source>
</evidence>
<accession>A0A0G2T6A5</accession>
<evidence type="ECO:0000256" key="2">
    <source>
        <dbReference type="ARBA" id="ARBA00006810"/>
    </source>
</evidence>
<dbReference type="PANTHER" id="PTHR11410">
    <property type="entry name" value="ATP SYNTHASE SUBUNIT A"/>
    <property type="match status" value="1"/>
</dbReference>
<evidence type="ECO:0000256" key="9">
    <source>
        <dbReference type="ARBA" id="ARBA00023136"/>
    </source>
</evidence>
<keyword evidence="4" id="KW-0138">CF(0)</keyword>
<keyword evidence="7 12" id="KW-1133">Transmembrane helix</keyword>